<dbReference type="PATRIC" id="fig|576784.4.peg.5659"/>
<evidence type="ECO:0000313" key="1">
    <source>
        <dbReference type="EMBL" id="CDR08932.1"/>
    </source>
</evidence>
<dbReference type="AlphaFoldDB" id="A0A060ZRV1"/>
<accession>A0A060ZRV1</accession>
<dbReference type="HOGENOM" id="CLU_3358797_0_0_11"/>
<dbReference type="EMBL" id="LK022848">
    <property type="protein sequence ID" value="CDR08932.1"/>
    <property type="molecule type" value="Genomic_DNA"/>
</dbReference>
<organism evidence="1">
    <name type="scientific">Streptomyces iranensis</name>
    <dbReference type="NCBI Taxonomy" id="576784"/>
    <lineage>
        <taxon>Bacteria</taxon>
        <taxon>Bacillati</taxon>
        <taxon>Actinomycetota</taxon>
        <taxon>Actinomycetes</taxon>
        <taxon>Kitasatosporales</taxon>
        <taxon>Streptomycetaceae</taxon>
        <taxon>Streptomyces</taxon>
        <taxon>Streptomyces violaceusniger group</taxon>
    </lineage>
</organism>
<sequence length="36" mass="3858">MTFVCGLMVASTVLRPGSQDSDTRCPQVSAIARMDL</sequence>
<proteinExistence type="predicted"/>
<reference evidence="1" key="1">
    <citation type="submission" date="2014-05" db="EMBL/GenBank/DDBJ databases">
        <authorList>
            <person name="Horn Fabian"/>
        </authorList>
    </citation>
    <scope>NUCLEOTIDE SEQUENCE</scope>
</reference>
<gene>
    <name evidence="1" type="ORF">SIRAN5572</name>
</gene>
<name>A0A060ZRV1_9ACTN</name>
<protein>
    <submittedName>
        <fullName evidence="1">Uncharacterized protein</fullName>
    </submittedName>
</protein>